<evidence type="ECO:0000256" key="3">
    <source>
        <dbReference type="ARBA" id="ARBA00022452"/>
    </source>
</evidence>
<dbReference type="SUPFAM" id="SSF56935">
    <property type="entry name" value="Porins"/>
    <property type="match status" value="1"/>
</dbReference>
<dbReference type="GO" id="GO:0009279">
    <property type="term" value="C:cell outer membrane"/>
    <property type="evidence" value="ECO:0007669"/>
    <property type="project" value="UniProtKB-SubCell"/>
</dbReference>
<feature type="signal peptide" evidence="8">
    <location>
        <begin position="1"/>
        <end position="24"/>
    </location>
</feature>
<dbReference type="AlphaFoldDB" id="A0A8J7LYR6"/>
<sequence>MKFYKQKNRILLLLVFCFNTLIYASPNTGSKISSKISINVNRATLNEVFSILEDKSALHFNYGSDILNDKRTFDFQYANKEVKTILDDIAIKAKIVYSISGETVLIKKELETTKKIQQPIKVTGQVVSSVDGEPLPGASIVEKGTTNGVSTDFDGNFNITVSGSDAILLVTYIGFVNQEVKIPANGMLTVTLSENMQGLDEVIVTALGITRAEKKVGYATQGIETATIEEVKAPNVGSLFSGQVAGLTVTNPTGLFQSPSFSLRGKKPLIVIDGIPVDTDFYDVSSNDIAEINVLKGTTASALYGSRGRNGAILINTKNAKTEGLEVTLSHSTLFSAGFTVYPEYQSEYGNGSNGKYEFWDGKDGGISDGDMIWGPKFEPGVMIPQWNSPIYDSQTGETIPWWGDVAGTQYDDKSRYSRVPIPWERHDNLRDFLELGYISTTDFAIAHKGEKGSFRISGMFTDQKDRVPNASLKTGSLSFKGTTFLTDKLTLNSKLAYNKVYSPNYPRHGYGPKNHMYTILVWMGDDVNGKDQRAHLYVPGQEGYRQANWNYAWYNNPYFAAYELNQKYDSDIVNGQLKLNYAVTEDLNLQARGSAVIKDNFEDRESPKTYLNYGDPREGDYKTWNRNWTTIDLDVLASYDKAFSDNFGVNINAGAATYYHKFQEEYNATDGLIVPFVYSLNNTQRNVKATTLLREKATNSVYATLGVDLFDAVFLNFAARNDWSSTLPVENRSYFYPSFSASTVVSNLIEMPRAIDFLKVYGSWAEVSSDLDPYQISSYYNNNGNFGGLTKLTYPEGIVNPNIQPENSTSYEFGLNSSFLKGRLKFNFTYYNVVDTNQIIDLPTSIASGFEDRKVNGNEYTTNGYEVVVGAIPIQTADFKWNLTANWSKFEKKITDIYGGQERFGDLFLNDRADSYYATVWQKAPDGQLILNSNGLPIRDNYKKLLGNKLPDWRLGLQNSFRYKKLSLDIGIDGSWGGVMRSLTVEKMWWGGKHPNSTEFRDAEYAAGQPIYVPEGVNVVSGELVQDVNGNIVSDTRVFQPHSTPVSWQTWSQNYPYRAQVTTEENKKFANVFDRSFFKLRSVTFKYNLTELLNIKGIKHIDAALNGYNLLVWKKADIIDPDFGDDNNLQDPSTRYIGMGLNVKF</sequence>
<accession>A0A8J7LYR6</accession>
<protein>
    <submittedName>
        <fullName evidence="10">SusC/RagA family TonB-linked outer membrane protein</fullName>
    </submittedName>
</protein>
<keyword evidence="11" id="KW-1185">Reference proteome</keyword>
<evidence type="ECO:0000256" key="7">
    <source>
        <dbReference type="PROSITE-ProRule" id="PRU01360"/>
    </source>
</evidence>
<gene>
    <name evidence="10" type="ORF">JF259_12335</name>
</gene>
<evidence type="ECO:0000256" key="8">
    <source>
        <dbReference type="SAM" id="SignalP"/>
    </source>
</evidence>
<dbReference type="Pfam" id="PF07715">
    <property type="entry name" value="Plug"/>
    <property type="match status" value="1"/>
</dbReference>
<evidence type="ECO:0000313" key="11">
    <source>
        <dbReference type="Proteomes" id="UP000610931"/>
    </source>
</evidence>
<evidence type="ECO:0000256" key="5">
    <source>
        <dbReference type="ARBA" id="ARBA00023136"/>
    </source>
</evidence>
<feature type="domain" description="TonB-dependent receptor plug" evidence="9">
    <location>
        <begin position="214"/>
        <end position="311"/>
    </location>
</feature>
<dbReference type="InterPro" id="IPR012910">
    <property type="entry name" value="Plug_dom"/>
</dbReference>
<evidence type="ECO:0000256" key="2">
    <source>
        <dbReference type="ARBA" id="ARBA00022448"/>
    </source>
</evidence>
<dbReference type="Pfam" id="PF13715">
    <property type="entry name" value="CarbopepD_reg_2"/>
    <property type="match status" value="1"/>
</dbReference>
<dbReference type="Gene3D" id="2.40.170.20">
    <property type="entry name" value="TonB-dependent receptor, beta-barrel domain"/>
    <property type="match status" value="1"/>
</dbReference>
<name>A0A8J7LYR6_9FLAO</name>
<comment type="similarity">
    <text evidence="7">Belongs to the TonB-dependent receptor family.</text>
</comment>
<keyword evidence="5 7" id="KW-0472">Membrane</keyword>
<dbReference type="Gene3D" id="2.170.130.10">
    <property type="entry name" value="TonB-dependent receptor, plug domain"/>
    <property type="match status" value="1"/>
</dbReference>
<evidence type="ECO:0000259" key="9">
    <source>
        <dbReference type="Pfam" id="PF07715"/>
    </source>
</evidence>
<dbReference type="NCBIfam" id="TIGR04056">
    <property type="entry name" value="OMP_RagA_SusC"/>
    <property type="match status" value="1"/>
</dbReference>
<keyword evidence="2 7" id="KW-0813">Transport</keyword>
<proteinExistence type="inferred from homology"/>
<comment type="subcellular location">
    <subcellularLocation>
        <location evidence="1 7">Cell outer membrane</location>
        <topology evidence="1 7">Multi-pass membrane protein</topology>
    </subcellularLocation>
</comment>
<dbReference type="InterPro" id="IPR039426">
    <property type="entry name" value="TonB-dep_rcpt-like"/>
</dbReference>
<dbReference type="InterPro" id="IPR008969">
    <property type="entry name" value="CarboxyPept-like_regulatory"/>
</dbReference>
<evidence type="ECO:0000256" key="1">
    <source>
        <dbReference type="ARBA" id="ARBA00004571"/>
    </source>
</evidence>
<comment type="caution">
    <text evidence="10">The sequence shown here is derived from an EMBL/GenBank/DDBJ whole genome shotgun (WGS) entry which is preliminary data.</text>
</comment>
<feature type="chain" id="PRO_5035300671" evidence="8">
    <location>
        <begin position="25"/>
        <end position="1146"/>
    </location>
</feature>
<dbReference type="InterPro" id="IPR023996">
    <property type="entry name" value="TonB-dep_OMP_SusC/RagA"/>
</dbReference>
<dbReference type="Proteomes" id="UP000610931">
    <property type="component" value="Unassembled WGS sequence"/>
</dbReference>
<dbReference type="InterPro" id="IPR036942">
    <property type="entry name" value="Beta-barrel_TonB_sf"/>
</dbReference>
<dbReference type="RefSeq" id="WP_199115635.1">
    <property type="nucleotide sequence ID" value="NZ_JAELVQ010000016.1"/>
</dbReference>
<keyword evidence="6 7" id="KW-0998">Cell outer membrane</keyword>
<dbReference type="InterPro" id="IPR037066">
    <property type="entry name" value="Plug_dom_sf"/>
</dbReference>
<keyword evidence="8" id="KW-0732">Signal</keyword>
<dbReference type="SUPFAM" id="SSF49464">
    <property type="entry name" value="Carboxypeptidase regulatory domain-like"/>
    <property type="match status" value="1"/>
</dbReference>
<dbReference type="PROSITE" id="PS52016">
    <property type="entry name" value="TONB_DEPENDENT_REC_3"/>
    <property type="match status" value="1"/>
</dbReference>
<evidence type="ECO:0000256" key="6">
    <source>
        <dbReference type="ARBA" id="ARBA00023237"/>
    </source>
</evidence>
<dbReference type="Gene3D" id="2.60.40.1120">
    <property type="entry name" value="Carboxypeptidase-like, regulatory domain"/>
    <property type="match status" value="1"/>
</dbReference>
<dbReference type="EMBL" id="JAELVQ010000016">
    <property type="protein sequence ID" value="MBJ6368876.1"/>
    <property type="molecule type" value="Genomic_DNA"/>
</dbReference>
<evidence type="ECO:0000256" key="4">
    <source>
        <dbReference type="ARBA" id="ARBA00022692"/>
    </source>
</evidence>
<evidence type="ECO:0000313" key="10">
    <source>
        <dbReference type="EMBL" id="MBJ6368876.1"/>
    </source>
</evidence>
<organism evidence="10 11">
    <name type="scientific">Snuella sedimenti</name>
    <dbReference type="NCBI Taxonomy" id="2798802"/>
    <lineage>
        <taxon>Bacteria</taxon>
        <taxon>Pseudomonadati</taxon>
        <taxon>Bacteroidota</taxon>
        <taxon>Flavobacteriia</taxon>
        <taxon>Flavobacteriales</taxon>
        <taxon>Flavobacteriaceae</taxon>
        <taxon>Snuella</taxon>
    </lineage>
</organism>
<reference evidence="10" key="1">
    <citation type="submission" date="2020-12" db="EMBL/GenBank/DDBJ databases">
        <title>Snuella sp. nov., isolated from sediment in Incheon.</title>
        <authorList>
            <person name="Kim W."/>
        </authorList>
    </citation>
    <scope>NUCLEOTIDE SEQUENCE</scope>
    <source>
        <strain evidence="10">CAU 1569</strain>
    </source>
</reference>
<keyword evidence="4 7" id="KW-0812">Transmembrane</keyword>
<keyword evidence="3 7" id="KW-1134">Transmembrane beta strand</keyword>